<name>A5CD37_ORITB</name>
<keyword evidence="2" id="KW-0418">Kinase</keyword>
<proteinExistence type="predicted"/>
<dbReference type="PROSITE" id="PS50109">
    <property type="entry name" value="HIS_KIN"/>
    <property type="match status" value="1"/>
</dbReference>
<dbReference type="PANTHER" id="PTHR45530:SF3">
    <property type="entry name" value="TWO-COMPONENT SYSTEM NARL FAMILY SENSOR HISTIDINE KINASE BARA"/>
    <property type="match status" value="1"/>
</dbReference>
<dbReference type="AlphaFoldDB" id="A5CD37"/>
<protein>
    <submittedName>
        <fullName evidence="2">Putative signal transduction histidine kinase</fullName>
    </submittedName>
</protein>
<sequence>MENIMKNKKKNIKKTKDISQDVWTIHLPPIPVKLVSTAKERNIYLCTENMKADKYIGMKIKLQQAKDYLEEAESMKQYCIDLIQKIKYTFDLTTAKIKDLADDLLCRQSDFKEKEYKTTSVARILNCAANLQDYCNRIVYSLRGQIKLQNVHSKKFSIQKLLKDTISSLKEIAEDREISISYNVQDNINDIVIGDSCLLQTILSQLISGAIRVNKFCQVDVIVRLFTSPYRKANEKDRILRFIVRDNGKGISQEKLQEINAKFTDLHPALEYPEILNSSLEFANYIVNKLSGKLEIKSEANKFTAITCDIPVQLN</sequence>
<dbReference type="GO" id="GO:0016301">
    <property type="term" value="F:kinase activity"/>
    <property type="evidence" value="ECO:0007669"/>
    <property type="project" value="UniProtKB-KW"/>
</dbReference>
<dbReference type="Proteomes" id="UP000001565">
    <property type="component" value="Chromosome"/>
</dbReference>
<evidence type="ECO:0000259" key="1">
    <source>
        <dbReference type="PROSITE" id="PS50109"/>
    </source>
</evidence>
<dbReference type="EMBL" id="AM494475">
    <property type="protein sequence ID" value="CAM80818.1"/>
    <property type="molecule type" value="Genomic_DNA"/>
</dbReference>
<dbReference type="SUPFAM" id="SSF55874">
    <property type="entry name" value="ATPase domain of HSP90 chaperone/DNA topoisomerase II/histidine kinase"/>
    <property type="match status" value="1"/>
</dbReference>
<dbReference type="HOGENOM" id="CLU_890930_0_0_5"/>
<accession>A5CD37</accession>
<dbReference type="Pfam" id="PF02518">
    <property type="entry name" value="HATPase_c"/>
    <property type="match status" value="1"/>
</dbReference>
<dbReference type="InterPro" id="IPR036890">
    <property type="entry name" value="HATPase_C_sf"/>
</dbReference>
<evidence type="ECO:0000313" key="3">
    <source>
        <dbReference type="EMBL" id="CAM80818.1"/>
    </source>
</evidence>
<dbReference type="InterPro" id="IPR003594">
    <property type="entry name" value="HATPase_dom"/>
</dbReference>
<dbReference type="KEGG" id="ots:OTBS_0621"/>
<reference evidence="2 4" key="1">
    <citation type="journal article" date="2007" name="Proc. Natl. Acad. Sci. U.S.A.">
        <title>The Orientia tsutsugamushi genome reveals massive proliferation of conjugative type IV secretion system and host-cell interaction genes.</title>
        <authorList>
            <person name="Cho N.-H."/>
            <person name="Kim H.-R."/>
            <person name="Lee J.-H."/>
            <person name="Kim S.-Y."/>
            <person name="Kim J."/>
            <person name="Cha S."/>
            <person name="Kim S.-Y."/>
            <person name="Darby A.C."/>
            <person name="Fuxelius H.-H."/>
            <person name="Yin J."/>
            <person name="Kim J.H."/>
            <person name="Kim J."/>
            <person name="Lee S.J."/>
            <person name="Koh Y.-S."/>
            <person name="Jang W.-J."/>
            <person name="Park K.-H."/>
            <person name="Andersson S.G.E."/>
            <person name="Choi M.-S."/>
            <person name="Kim I.-S."/>
        </authorList>
    </citation>
    <scope>NUCLEOTIDE SEQUENCE [LARGE SCALE GENOMIC DNA]</scope>
    <source>
        <strain evidence="2 4">Boryong</strain>
    </source>
</reference>
<organism evidence="2 4">
    <name type="scientific">Orientia tsutsugamushi (strain Boryong)</name>
    <name type="common">Rickettsia tsutsugamushi</name>
    <dbReference type="NCBI Taxonomy" id="357244"/>
    <lineage>
        <taxon>Bacteria</taxon>
        <taxon>Pseudomonadati</taxon>
        <taxon>Pseudomonadota</taxon>
        <taxon>Alphaproteobacteria</taxon>
        <taxon>Rickettsiales</taxon>
        <taxon>Rickettsiaceae</taxon>
        <taxon>Rickettsieae</taxon>
        <taxon>Orientia</taxon>
    </lineage>
</organism>
<dbReference type="Gene3D" id="3.30.565.10">
    <property type="entry name" value="Histidine kinase-like ATPase, C-terminal domain"/>
    <property type="match status" value="1"/>
</dbReference>
<evidence type="ECO:0000313" key="4">
    <source>
        <dbReference type="Proteomes" id="UP000001565"/>
    </source>
</evidence>
<dbReference type="PANTHER" id="PTHR45530">
    <property type="entry name" value="SENSORY TRANSDUCTION HISTIDINE KINASE"/>
    <property type="match status" value="1"/>
</dbReference>
<gene>
    <name evidence="2" type="primary">hkp12</name>
    <name evidence="3" type="synonym">hkp35</name>
    <name evidence="2" type="ordered locus">OTBS_0621</name>
    <name evidence="3" type="ordered locus">OTBS_1723</name>
</gene>
<dbReference type="InterPro" id="IPR005467">
    <property type="entry name" value="His_kinase_dom"/>
</dbReference>
<dbReference type="KEGG" id="ots:OTBS_1723"/>
<evidence type="ECO:0000313" key="2">
    <source>
        <dbReference type="EMBL" id="CAM79687.1"/>
    </source>
</evidence>
<keyword evidence="2" id="KW-0808">Transferase</keyword>
<dbReference type="EMBL" id="AM494475">
    <property type="protein sequence ID" value="CAM79687.1"/>
    <property type="molecule type" value="Genomic_DNA"/>
</dbReference>
<feature type="domain" description="Histidine kinase" evidence="1">
    <location>
        <begin position="136"/>
        <end position="314"/>
    </location>
</feature>
<dbReference type="eggNOG" id="COG2205">
    <property type="taxonomic scope" value="Bacteria"/>
</dbReference>